<gene>
    <name evidence="1" type="ORF">C2G38_2037432</name>
</gene>
<evidence type="ECO:0000313" key="2">
    <source>
        <dbReference type="Proteomes" id="UP000266673"/>
    </source>
</evidence>
<name>A0A397V794_9GLOM</name>
<dbReference type="EMBL" id="QKWP01000582">
    <property type="protein sequence ID" value="RIB17781.1"/>
    <property type="molecule type" value="Genomic_DNA"/>
</dbReference>
<accession>A0A397V794</accession>
<dbReference type="AlphaFoldDB" id="A0A397V794"/>
<organism evidence="1 2">
    <name type="scientific">Gigaspora rosea</name>
    <dbReference type="NCBI Taxonomy" id="44941"/>
    <lineage>
        <taxon>Eukaryota</taxon>
        <taxon>Fungi</taxon>
        <taxon>Fungi incertae sedis</taxon>
        <taxon>Mucoromycota</taxon>
        <taxon>Glomeromycotina</taxon>
        <taxon>Glomeromycetes</taxon>
        <taxon>Diversisporales</taxon>
        <taxon>Gigasporaceae</taxon>
        <taxon>Gigaspora</taxon>
    </lineage>
</organism>
<evidence type="ECO:0000313" key="1">
    <source>
        <dbReference type="EMBL" id="RIB17781.1"/>
    </source>
</evidence>
<comment type="caution">
    <text evidence="1">The sequence shown here is derived from an EMBL/GenBank/DDBJ whole genome shotgun (WGS) entry which is preliminary data.</text>
</comment>
<keyword evidence="2" id="KW-1185">Reference proteome</keyword>
<reference evidence="1 2" key="1">
    <citation type="submission" date="2018-06" db="EMBL/GenBank/DDBJ databases">
        <title>Comparative genomics reveals the genomic features of Rhizophagus irregularis, R. cerebriforme, R. diaphanum and Gigaspora rosea, and their symbiotic lifestyle signature.</title>
        <authorList>
            <person name="Morin E."/>
            <person name="San Clemente H."/>
            <person name="Chen E.C.H."/>
            <person name="De La Providencia I."/>
            <person name="Hainaut M."/>
            <person name="Kuo A."/>
            <person name="Kohler A."/>
            <person name="Murat C."/>
            <person name="Tang N."/>
            <person name="Roy S."/>
            <person name="Loubradou J."/>
            <person name="Henrissat B."/>
            <person name="Grigoriev I.V."/>
            <person name="Corradi N."/>
            <person name="Roux C."/>
            <person name="Martin F.M."/>
        </authorList>
    </citation>
    <scope>NUCLEOTIDE SEQUENCE [LARGE SCALE GENOMIC DNA]</scope>
    <source>
        <strain evidence="1 2">DAOM 194757</strain>
    </source>
</reference>
<dbReference type="Proteomes" id="UP000266673">
    <property type="component" value="Unassembled WGS sequence"/>
</dbReference>
<proteinExistence type="predicted"/>
<protein>
    <submittedName>
        <fullName evidence="1">Uncharacterized protein</fullName>
    </submittedName>
</protein>
<sequence>MLNALVHIEVDTIILDRKKQKLDDTLEGAGYKQAKEKFKQPQTKSGQISETLYEETTIAKNLIIKTMNQNKTNTSQTINFFSNSPYLVNQYQEGKYPDLQKSQLEPDSKSGMDILDKTIQVKNHENKTQDMETMSNGTIEEDVNKTPSIL</sequence>